<dbReference type="Proteomes" id="UP000324020">
    <property type="component" value="Unassembled WGS sequence"/>
</dbReference>
<dbReference type="AlphaFoldDB" id="A0A1G7M334"/>
<dbReference type="RefSeq" id="WP_149798550.1">
    <property type="nucleotide sequence ID" value="NZ_FNBO01000005.1"/>
</dbReference>
<keyword evidence="3" id="KW-1185">Reference proteome</keyword>
<reference evidence="2 3" key="1">
    <citation type="submission" date="2016-10" db="EMBL/GenBank/DDBJ databases">
        <authorList>
            <person name="Varghese N."/>
            <person name="Submissions S."/>
        </authorList>
    </citation>
    <scope>NUCLEOTIDE SEQUENCE [LARGE SCALE GENOMIC DNA]</scope>
    <source>
        <strain evidence="2 3">CGMCC 1.3527</strain>
    </source>
</reference>
<gene>
    <name evidence="2" type="ORF">SAMN04488067_105202</name>
</gene>
<keyword evidence="1" id="KW-1133">Transmembrane helix</keyword>
<dbReference type="PANTHER" id="PTHR43471">
    <property type="entry name" value="ABC TRANSPORTER PERMEASE"/>
    <property type="match status" value="1"/>
</dbReference>
<dbReference type="PANTHER" id="PTHR43471:SF1">
    <property type="entry name" value="ABC TRANSPORTER PERMEASE PROTEIN NOSY-RELATED"/>
    <property type="match status" value="1"/>
</dbReference>
<sequence>MTLSQVAQKDFEDAVRSRMVWGIIGVFVGFMGFVMLVALSATDGADALGDAALGLTAQLSQLFVPLVALVVGYMAVVGERRSGSLRVLLTYPHSRRDIVFGKLFGRSAVIAIALGVGSTLSLLVATMLVAAPDIGNTTGLIGSIVLFGVAFTGVAVGISASVGTRGRAMALAIGSLLVFLLVWDAAAAGVYAAVTGSLPGLEVEAWYFLLKRLSPVGAFRAIADGFVSGRLGSLFQVGLEQIPQGTTPEQRRLANRVPGALPFYLTNWFAGLTLVAWGVVPAVFGYVRFSQSDI</sequence>
<evidence type="ECO:0000313" key="2">
    <source>
        <dbReference type="EMBL" id="SDF56238.1"/>
    </source>
</evidence>
<dbReference type="EMBL" id="FNBO01000005">
    <property type="protein sequence ID" value="SDF56238.1"/>
    <property type="molecule type" value="Genomic_DNA"/>
</dbReference>
<feature type="transmembrane region" description="Helical" evidence="1">
    <location>
        <begin position="268"/>
        <end position="287"/>
    </location>
</feature>
<name>A0A1G7M334_9EURY</name>
<proteinExistence type="predicted"/>
<feature type="transmembrane region" description="Helical" evidence="1">
    <location>
        <begin position="170"/>
        <end position="194"/>
    </location>
</feature>
<feature type="transmembrane region" description="Helical" evidence="1">
    <location>
        <begin position="20"/>
        <end position="39"/>
    </location>
</feature>
<accession>A0A1G7M334</accession>
<keyword evidence="1" id="KW-0472">Membrane</keyword>
<dbReference type="Pfam" id="PF12679">
    <property type="entry name" value="ABC2_membrane_2"/>
    <property type="match status" value="1"/>
</dbReference>
<feature type="transmembrane region" description="Helical" evidence="1">
    <location>
        <begin position="59"/>
        <end position="76"/>
    </location>
</feature>
<dbReference type="GO" id="GO:0140359">
    <property type="term" value="F:ABC-type transporter activity"/>
    <property type="evidence" value="ECO:0007669"/>
    <property type="project" value="InterPro"/>
</dbReference>
<keyword evidence="1" id="KW-0812">Transmembrane</keyword>
<protein>
    <submittedName>
        <fullName evidence="2">ABC-2 type transport system permease protein</fullName>
    </submittedName>
</protein>
<evidence type="ECO:0000313" key="3">
    <source>
        <dbReference type="Proteomes" id="UP000324020"/>
    </source>
</evidence>
<feature type="transmembrane region" description="Helical" evidence="1">
    <location>
        <begin position="103"/>
        <end position="131"/>
    </location>
</feature>
<dbReference type="GO" id="GO:0005886">
    <property type="term" value="C:plasma membrane"/>
    <property type="evidence" value="ECO:0007669"/>
    <property type="project" value="UniProtKB-SubCell"/>
</dbReference>
<dbReference type="OrthoDB" id="86287at2157"/>
<organism evidence="2 3">
    <name type="scientific">Halorubrum xinjiangense</name>
    <dbReference type="NCBI Taxonomy" id="261291"/>
    <lineage>
        <taxon>Archaea</taxon>
        <taxon>Methanobacteriati</taxon>
        <taxon>Methanobacteriota</taxon>
        <taxon>Stenosarchaea group</taxon>
        <taxon>Halobacteria</taxon>
        <taxon>Halobacteriales</taxon>
        <taxon>Haloferacaceae</taxon>
        <taxon>Halorubrum</taxon>
    </lineage>
</organism>
<evidence type="ECO:0000256" key="1">
    <source>
        <dbReference type="SAM" id="Phobius"/>
    </source>
</evidence>
<feature type="transmembrane region" description="Helical" evidence="1">
    <location>
        <begin position="137"/>
        <end position="158"/>
    </location>
</feature>